<keyword evidence="2" id="KW-1185">Reference proteome</keyword>
<gene>
    <name evidence="1" type="ORF">BKP37_03890</name>
</gene>
<dbReference type="Proteomes" id="UP000179524">
    <property type="component" value="Unassembled WGS sequence"/>
</dbReference>
<proteinExistence type="predicted"/>
<comment type="caution">
    <text evidence="1">The sequence shown here is derived from an EMBL/GenBank/DDBJ whole genome shotgun (WGS) entry which is preliminary data.</text>
</comment>
<protein>
    <submittedName>
        <fullName evidence="1">Uncharacterized protein</fullName>
    </submittedName>
</protein>
<accession>A0A1S2LYQ4</accession>
<dbReference type="RefSeq" id="WP_071308343.1">
    <property type="nucleotide sequence ID" value="NZ_MLQR01000001.1"/>
</dbReference>
<dbReference type="AlphaFoldDB" id="A0A1S2LYQ4"/>
<reference evidence="1 2" key="1">
    <citation type="submission" date="2016-10" db="EMBL/GenBank/DDBJ databases">
        <title>Draft genome sequences of four alkaliphilic bacteria belonging to the Anaerobacillus genus.</title>
        <authorList>
            <person name="Bassil N.M."/>
            <person name="Lloyd J.R."/>
        </authorList>
    </citation>
    <scope>NUCLEOTIDE SEQUENCE [LARGE SCALE GENOMIC DNA]</scope>
    <source>
        <strain evidence="1 2">DSM 18345</strain>
    </source>
</reference>
<organism evidence="1 2">
    <name type="scientific">Anaerobacillus alkalilacustris</name>
    <dbReference type="NCBI Taxonomy" id="393763"/>
    <lineage>
        <taxon>Bacteria</taxon>
        <taxon>Bacillati</taxon>
        <taxon>Bacillota</taxon>
        <taxon>Bacilli</taxon>
        <taxon>Bacillales</taxon>
        <taxon>Bacillaceae</taxon>
        <taxon>Anaerobacillus</taxon>
    </lineage>
</organism>
<name>A0A1S2LYQ4_9BACI</name>
<dbReference type="EMBL" id="MLQR01000001">
    <property type="protein sequence ID" value="OIJ17619.1"/>
    <property type="molecule type" value="Genomic_DNA"/>
</dbReference>
<evidence type="ECO:0000313" key="1">
    <source>
        <dbReference type="EMBL" id="OIJ17619.1"/>
    </source>
</evidence>
<dbReference type="OrthoDB" id="2937190at2"/>
<sequence length="82" mass="9551">MKIEVGTEYQISEDVKRNFNSADAMTIIRQVGAIVQFKLNECKGHGSMPLPHLQYLLKKNYLNERINKRQFIIKGDEEEQIV</sequence>
<evidence type="ECO:0000313" key="2">
    <source>
        <dbReference type="Proteomes" id="UP000179524"/>
    </source>
</evidence>